<dbReference type="Pfam" id="PF00657">
    <property type="entry name" value="Lipase_GDSL"/>
    <property type="match status" value="1"/>
</dbReference>
<dbReference type="CDD" id="cd01837">
    <property type="entry name" value="SGNH_plant_lipase_like"/>
    <property type="match status" value="1"/>
</dbReference>
<dbReference type="InterPro" id="IPR036514">
    <property type="entry name" value="SGNH_hydro_sf"/>
</dbReference>
<reference evidence="3 4" key="1">
    <citation type="submission" date="2019-12" db="EMBL/GenBank/DDBJ databases">
        <authorList>
            <person name="Scholz U."/>
            <person name="Mascher M."/>
            <person name="Fiebig A."/>
        </authorList>
    </citation>
    <scope>NUCLEOTIDE SEQUENCE</scope>
</reference>
<dbReference type="PANTHER" id="PTHR45642">
    <property type="entry name" value="GDSL ESTERASE/LIPASE EXL3"/>
    <property type="match status" value="1"/>
</dbReference>
<evidence type="ECO:0000256" key="1">
    <source>
        <dbReference type="ARBA" id="ARBA00008668"/>
    </source>
</evidence>
<evidence type="ECO:0000313" key="3">
    <source>
        <dbReference type="EMBL" id="CAA2633483.1"/>
    </source>
</evidence>
<dbReference type="InterPro" id="IPR035669">
    <property type="entry name" value="SGNH_plant_lipase-like"/>
</dbReference>
<organism evidence="3">
    <name type="scientific">Spirodela intermedia</name>
    <name type="common">Intermediate duckweed</name>
    <dbReference type="NCBI Taxonomy" id="51605"/>
    <lineage>
        <taxon>Eukaryota</taxon>
        <taxon>Viridiplantae</taxon>
        <taxon>Streptophyta</taxon>
        <taxon>Embryophyta</taxon>
        <taxon>Tracheophyta</taxon>
        <taxon>Spermatophyta</taxon>
        <taxon>Magnoliopsida</taxon>
        <taxon>Liliopsida</taxon>
        <taxon>Araceae</taxon>
        <taxon>Lemnoideae</taxon>
        <taxon>Spirodela</taxon>
    </lineage>
</organism>
<comment type="similarity">
    <text evidence="1">Belongs to the 'GDSL' lipolytic enzyme family.</text>
</comment>
<proteinExistence type="inferred from homology"/>
<dbReference type="AlphaFoldDB" id="A0A7I8JR01"/>
<dbReference type="PANTHER" id="PTHR45642:SF12">
    <property type="entry name" value="OS09G0132900 PROTEIN"/>
    <property type="match status" value="1"/>
</dbReference>
<evidence type="ECO:0000313" key="4">
    <source>
        <dbReference type="Proteomes" id="UP001189122"/>
    </source>
</evidence>
<dbReference type="SUPFAM" id="SSF52266">
    <property type="entry name" value="SGNH hydrolase"/>
    <property type="match status" value="1"/>
</dbReference>
<dbReference type="FunFam" id="3.40.50.1110:FF:000003">
    <property type="entry name" value="GDSL esterase/lipase APG"/>
    <property type="match status" value="1"/>
</dbReference>
<protein>
    <submittedName>
        <fullName evidence="3">Uncharacterized protein</fullName>
    </submittedName>
</protein>
<dbReference type="GO" id="GO:0016788">
    <property type="term" value="F:hydrolase activity, acting on ester bonds"/>
    <property type="evidence" value="ECO:0007669"/>
    <property type="project" value="InterPro"/>
</dbReference>
<name>A0A7I8JR01_SPIIN</name>
<dbReference type="InterPro" id="IPR001087">
    <property type="entry name" value="GDSL"/>
</dbReference>
<sequence length="384" mass="42178">MSGGVLRHWLLLLLVLSRWTLMAAKVTAVIVFGDSSVDAGNNNAILTIARSNFPPYGRDFAGGKATGRFCNGRLATDFLSEAFGIKPTVPAYLDPEYDIKDFATGVTFASAATGFDNVTAGVLVSTIHPPMDVQFLRDPLPSPPDERKTSSSTVLMQEVIPLWRQLEYFEEFRERLRSFQGAEQAEVTLTEALYVISLGTNDFIENYYAIPTRSSHFTVEQYQDFVAGIARDFVSEIYAMGARKIDLSGLSPIGCMPISRTANVAGAGGCREEYNRAAAGFNSRLQSIAAHLNSALPGARIAFAGVYDLLLDIISRPESYGFENSRLGCCATGLYEMGYVCKPDQPLTCQDATKYVFWDAVHPTESTYRIVASYLMNTTLDQFL</sequence>
<dbReference type="Gene3D" id="3.40.50.1110">
    <property type="entry name" value="SGNH hydrolase"/>
    <property type="match status" value="1"/>
</dbReference>
<accession>A0A7I8JR01</accession>
<keyword evidence="2" id="KW-0732">Signal</keyword>
<dbReference type="EMBL" id="CACRZD030000016">
    <property type="protein sequence ID" value="CAA6672590.1"/>
    <property type="molecule type" value="Genomic_DNA"/>
</dbReference>
<gene>
    <name evidence="3" type="ORF">SI7747_16019001</name>
</gene>
<dbReference type="Proteomes" id="UP001189122">
    <property type="component" value="Unassembled WGS sequence"/>
</dbReference>
<feature type="signal peptide" evidence="2">
    <location>
        <begin position="1"/>
        <end position="24"/>
    </location>
</feature>
<feature type="chain" id="PRO_5029903113" evidence="2">
    <location>
        <begin position="25"/>
        <end position="384"/>
    </location>
</feature>
<evidence type="ECO:0000256" key="2">
    <source>
        <dbReference type="SAM" id="SignalP"/>
    </source>
</evidence>
<keyword evidence="4" id="KW-1185">Reference proteome</keyword>
<dbReference type="InterPro" id="IPR050592">
    <property type="entry name" value="GDSL_lipolytic_enzyme"/>
</dbReference>
<dbReference type="EMBL" id="LR743603">
    <property type="protein sequence ID" value="CAA2633483.1"/>
    <property type="molecule type" value="Genomic_DNA"/>
</dbReference>